<evidence type="ECO:0000256" key="15">
    <source>
        <dbReference type="ARBA" id="ARBA00048679"/>
    </source>
</evidence>
<dbReference type="InterPro" id="IPR024788">
    <property type="entry name" value="Malectin-like_Carb-bd_dom"/>
</dbReference>
<reference evidence="22" key="1">
    <citation type="journal article" date="2014" name="Science">
        <title>Ancient hybridizations among the ancestral genomes of bread wheat.</title>
        <authorList>
            <consortium name="International Wheat Genome Sequencing Consortium,"/>
            <person name="Marcussen T."/>
            <person name="Sandve S.R."/>
            <person name="Heier L."/>
            <person name="Spannagl M."/>
            <person name="Pfeifer M."/>
            <person name="Jakobsen K.S."/>
            <person name="Wulff B.B."/>
            <person name="Steuernagel B."/>
            <person name="Mayer K.F."/>
            <person name="Olsen O.A."/>
        </authorList>
    </citation>
    <scope>NUCLEOTIDE SEQUENCE [LARGE SCALE GENOMIC DNA]</scope>
    <source>
        <strain evidence="22">cv. AL8/78</strain>
    </source>
</reference>
<name>A0A453JXR7_AEGTS</name>
<evidence type="ECO:0000256" key="6">
    <source>
        <dbReference type="ARBA" id="ARBA00022692"/>
    </source>
</evidence>
<dbReference type="InterPro" id="IPR008271">
    <property type="entry name" value="Ser/Thr_kinase_AS"/>
</dbReference>
<dbReference type="GO" id="GO:0004674">
    <property type="term" value="F:protein serine/threonine kinase activity"/>
    <property type="evidence" value="ECO:0007669"/>
    <property type="project" value="UniProtKB-KW"/>
</dbReference>
<evidence type="ECO:0000259" key="20">
    <source>
        <dbReference type="PROSITE" id="PS50011"/>
    </source>
</evidence>
<evidence type="ECO:0000256" key="10">
    <source>
        <dbReference type="ARBA" id="ARBA00022777"/>
    </source>
</evidence>
<feature type="signal peptide" evidence="19">
    <location>
        <begin position="1"/>
        <end position="32"/>
    </location>
</feature>
<dbReference type="InterPro" id="IPR017441">
    <property type="entry name" value="Protein_kinase_ATP_BS"/>
</dbReference>
<reference evidence="21" key="5">
    <citation type="journal article" date="2021" name="G3 (Bethesda)">
        <title>Aegilops tauschii genome assembly Aet v5.0 features greater sequence contiguity and improved annotation.</title>
        <authorList>
            <person name="Wang L."/>
            <person name="Zhu T."/>
            <person name="Rodriguez J.C."/>
            <person name="Deal K.R."/>
            <person name="Dubcovsky J."/>
            <person name="McGuire P.E."/>
            <person name="Lux T."/>
            <person name="Spannagl M."/>
            <person name="Mayer K.F.X."/>
            <person name="Baldrich P."/>
            <person name="Meyers B.C."/>
            <person name="Huo N."/>
            <person name="Gu Y.Q."/>
            <person name="Zhou H."/>
            <person name="Devos K.M."/>
            <person name="Bennetzen J.L."/>
            <person name="Unver T."/>
            <person name="Budak H."/>
            <person name="Gulick P.J."/>
            <person name="Galiba G."/>
            <person name="Kalapos B."/>
            <person name="Nelson D.R."/>
            <person name="Li P."/>
            <person name="You F.M."/>
            <person name="Luo M.C."/>
            <person name="Dvorak J."/>
        </authorList>
    </citation>
    <scope>NUCLEOTIDE SEQUENCE [LARGE SCALE GENOMIC DNA]</scope>
    <source>
        <strain evidence="21">cv. AL8/78</strain>
    </source>
</reference>
<feature type="domain" description="Protein kinase" evidence="20">
    <location>
        <begin position="599"/>
        <end position="866"/>
    </location>
</feature>
<dbReference type="Pfam" id="PF12819">
    <property type="entry name" value="Malectin_like"/>
    <property type="match status" value="1"/>
</dbReference>
<comment type="subcellular location">
    <subcellularLocation>
        <location evidence="1">Cell membrane</location>
        <topology evidence="1">Single-pass membrane protein</topology>
    </subcellularLocation>
</comment>
<dbReference type="PANTHER" id="PTHR45631">
    <property type="entry name" value="OS07G0107800 PROTEIN-RELATED"/>
    <property type="match status" value="1"/>
</dbReference>
<evidence type="ECO:0000256" key="12">
    <source>
        <dbReference type="ARBA" id="ARBA00022989"/>
    </source>
</evidence>
<dbReference type="PROSITE" id="PS00108">
    <property type="entry name" value="PROTEIN_KINASE_ST"/>
    <property type="match status" value="1"/>
</dbReference>
<dbReference type="PROSITE" id="PS00107">
    <property type="entry name" value="PROTEIN_KINASE_ATP"/>
    <property type="match status" value="1"/>
</dbReference>
<keyword evidence="4" id="KW-0433">Leucine-rich repeat</keyword>
<dbReference type="InterPro" id="IPR001611">
    <property type="entry name" value="Leu-rich_rpt"/>
</dbReference>
<keyword evidence="7 19" id="KW-0732">Signal</keyword>
<evidence type="ECO:0000256" key="2">
    <source>
        <dbReference type="ARBA" id="ARBA00012513"/>
    </source>
</evidence>
<comment type="catalytic activity">
    <reaction evidence="15">
        <text>L-seryl-[protein] + ATP = O-phospho-L-seryl-[protein] + ADP + H(+)</text>
        <dbReference type="Rhea" id="RHEA:17989"/>
        <dbReference type="Rhea" id="RHEA-COMP:9863"/>
        <dbReference type="Rhea" id="RHEA-COMP:11604"/>
        <dbReference type="ChEBI" id="CHEBI:15378"/>
        <dbReference type="ChEBI" id="CHEBI:29999"/>
        <dbReference type="ChEBI" id="CHEBI:30616"/>
        <dbReference type="ChEBI" id="CHEBI:83421"/>
        <dbReference type="ChEBI" id="CHEBI:456216"/>
        <dbReference type="EC" id="2.7.11.1"/>
    </reaction>
</comment>
<dbReference type="SMART" id="SM00220">
    <property type="entry name" value="S_TKc"/>
    <property type="match status" value="1"/>
</dbReference>
<dbReference type="GO" id="GO:0005886">
    <property type="term" value="C:plasma membrane"/>
    <property type="evidence" value="ECO:0007669"/>
    <property type="project" value="UniProtKB-SubCell"/>
</dbReference>
<dbReference type="EnsemblPlants" id="AET5Gv20227900.11">
    <property type="protein sequence ID" value="AET5Gv20227900.11"/>
    <property type="gene ID" value="AET5Gv20227900"/>
</dbReference>
<keyword evidence="13 18" id="KW-0472">Membrane</keyword>
<evidence type="ECO:0000256" key="8">
    <source>
        <dbReference type="ARBA" id="ARBA00022737"/>
    </source>
</evidence>
<dbReference type="InterPro" id="IPR000719">
    <property type="entry name" value="Prot_kinase_dom"/>
</dbReference>
<evidence type="ECO:0000256" key="13">
    <source>
        <dbReference type="ARBA" id="ARBA00023136"/>
    </source>
</evidence>
<evidence type="ECO:0000256" key="7">
    <source>
        <dbReference type="ARBA" id="ARBA00022729"/>
    </source>
</evidence>
<dbReference type="Gene3D" id="3.80.10.10">
    <property type="entry name" value="Ribonuclease Inhibitor"/>
    <property type="match status" value="1"/>
</dbReference>
<evidence type="ECO:0000256" key="5">
    <source>
        <dbReference type="ARBA" id="ARBA00022679"/>
    </source>
</evidence>
<keyword evidence="12 18" id="KW-1133">Transmembrane helix</keyword>
<proteinExistence type="predicted"/>
<evidence type="ECO:0000313" key="21">
    <source>
        <dbReference type="EnsemblPlants" id="AET5Gv20227900.11"/>
    </source>
</evidence>
<feature type="chain" id="PRO_5019445295" description="non-specific serine/threonine protein kinase" evidence="19">
    <location>
        <begin position="33"/>
        <end position="866"/>
    </location>
</feature>
<dbReference type="PANTHER" id="PTHR45631:SF8">
    <property type="entry name" value="OS12G0567500 PROTEIN"/>
    <property type="match status" value="1"/>
</dbReference>
<dbReference type="InterPro" id="IPR011009">
    <property type="entry name" value="Kinase-like_dom_sf"/>
</dbReference>
<dbReference type="Gramene" id="AET5Gv20227900.11">
    <property type="protein sequence ID" value="AET5Gv20227900.11"/>
    <property type="gene ID" value="AET5Gv20227900"/>
</dbReference>
<feature type="binding site" evidence="16">
    <location>
        <position position="627"/>
    </location>
    <ligand>
        <name>ATP</name>
        <dbReference type="ChEBI" id="CHEBI:30616"/>
    </ligand>
</feature>
<dbReference type="Gene3D" id="1.10.510.10">
    <property type="entry name" value="Transferase(Phosphotransferase) domain 1"/>
    <property type="match status" value="2"/>
</dbReference>
<dbReference type="Pfam" id="PF13855">
    <property type="entry name" value="LRR_8"/>
    <property type="match status" value="1"/>
</dbReference>
<dbReference type="EC" id="2.7.11.1" evidence="2"/>
<evidence type="ECO:0000256" key="18">
    <source>
        <dbReference type="SAM" id="Phobius"/>
    </source>
</evidence>
<dbReference type="PROSITE" id="PS51450">
    <property type="entry name" value="LRR"/>
    <property type="match status" value="1"/>
</dbReference>
<evidence type="ECO:0000256" key="19">
    <source>
        <dbReference type="SAM" id="SignalP"/>
    </source>
</evidence>
<evidence type="ECO:0000256" key="17">
    <source>
        <dbReference type="SAM" id="MobiDB-lite"/>
    </source>
</evidence>
<evidence type="ECO:0000313" key="22">
    <source>
        <dbReference type="Proteomes" id="UP000015105"/>
    </source>
</evidence>
<evidence type="ECO:0000256" key="11">
    <source>
        <dbReference type="ARBA" id="ARBA00022840"/>
    </source>
</evidence>
<dbReference type="FunFam" id="3.30.200.20:FF:000178">
    <property type="entry name" value="serine/threonine-protein kinase PBS1-like"/>
    <property type="match status" value="1"/>
</dbReference>
<dbReference type="AlphaFoldDB" id="A0A453JXR7"/>
<dbReference type="SUPFAM" id="SSF56112">
    <property type="entry name" value="Protein kinase-like (PK-like)"/>
    <property type="match status" value="1"/>
</dbReference>
<protein>
    <recommendedName>
        <fullName evidence="2">non-specific serine/threonine protein kinase</fullName>
        <ecNumber evidence="2">2.7.11.1</ecNumber>
    </recommendedName>
</protein>
<evidence type="ECO:0000256" key="14">
    <source>
        <dbReference type="ARBA" id="ARBA00047899"/>
    </source>
</evidence>
<feature type="region of interest" description="Disordered" evidence="17">
    <location>
        <begin position="816"/>
        <end position="837"/>
    </location>
</feature>
<keyword evidence="10" id="KW-0418">Kinase</keyword>
<keyword evidence="3" id="KW-0723">Serine/threonine-protein kinase</keyword>
<keyword evidence="8" id="KW-0677">Repeat</keyword>
<accession>A0A453JXR7</accession>
<dbReference type="InterPro" id="IPR032675">
    <property type="entry name" value="LRR_dom_sf"/>
</dbReference>
<comment type="catalytic activity">
    <reaction evidence="14">
        <text>L-threonyl-[protein] + ATP = O-phospho-L-threonyl-[protein] + ADP + H(+)</text>
        <dbReference type="Rhea" id="RHEA:46608"/>
        <dbReference type="Rhea" id="RHEA-COMP:11060"/>
        <dbReference type="Rhea" id="RHEA-COMP:11605"/>
        <dbReference type="ChEBI" id="CHEBI:15378"/>
        <dbReference type="ChEBI" id="CHEBI:30013"/>
        <dbReference type="ChEBI" id="CHEBI:30616"/>
        <dbReference type="ChEBI" id="CHEBI:61977"/>
        <dbReference type="ChEBI" id="CHEBI:456216"/>
        <dbReference type="EC" id="2.7.11.1"/>
    </reaction>
</comment>
<dbReference type="PROSITE" id="PS50011">
    <property type="entry name" value="PROTEIN_KINASE_DOM"/>
    <property type="match status" value="1"/>
</dbReference>
<dbReference type="GO" id="GO:0005524">
    <property type="term" value="F:ATP binding"/>
    <property type="evidence" value="ECO:0007669"/>
    <property type="project" value="UniProtKB-UniRule"/>
</dbReference>
<keyword evidence="11 16" id="KW-0067">ATP-binding</keyword>
<reference evidence="22" key="2">
    <citation type="journal article" date="2017" name="Nat. Plants">
        <title>The Aegilops tauschii genome reveals multiple impacts of transposons.</title>
        <authorList>
            <person name="Zhao G."/>
            <person name="Zou C."/>
            <person name="Li K."/>
            <person name="Wang K."/>
            <person name="Li T."/>
            <person name="Gao L."/>
            <person name="Zhang X."/>
            <person name="Wang H."/>
            <person name="Yang Z."/>
            <person name="Liu X."/>
            <person name="Jiang W."/>
            <person name="Mao L."/>
            <person name="Kong X."/>
            <person name="Jiao Y."/>
            <person name="Jia J."/>
        </authorList>
    </citation>
    <scope>NUCLEOTIDE SEQUENCE [LARGE SCALE GENOMIC DNA]</scope>
    <source>
        <strain evidence="22">cv. AL8/78</strain>
    </source>
</reference>
<evidence type="ECO:0000256" key="1">
    <source>
        <dbReference type="ARBA" id="ARBA00004162"/>
    </source>
</evidence>
<dbReference type="Proteomes" id="UP000015105">
    <property type="component" value="Chromosome 5D"/>
</dbReference>
<evidence type="ECO:0000256" key="16">
    <source>
        <dbReference type="PROSITE-ProRule" id="PRU10141"/>
    </source>
</evidence>
<organism evidence="21 22">
    <name type="scientific">Aegilops tauschii subsp. strangulata</name>
    <name type="common">Goatgrass</name>
    <dbReference type="NCBI Taxonomy" id="200361"/>
    <lineage>
        <taxon>Eukaryota</taxon>
        <taxon>Viridiplantae</taxon>
        <taxon>Streptophyta</taxon>
        <taxon>Embryophyta</taxon>
        <taxon>Tracheophyta</taxon>
        <taxon>Spermatophyta</taxon>
        <taxon>Magnoliopsida</taxon>
        <taxon>Liliopsida</taxon>
        <taxon>Poales</taxon>
        <taxon>Poaceae</taxon>
        <taxon>BOP clade</taxon>
        <taxon>Pooideae</taxon>
        <taxon>Triticodae</taxon>
        <taxon>Triticeae</taxon>
        <taxon>Triticinae</taxon>
        <taxon>Aegilops</taxon>
    </lineage>
</organism>
<feature type="transmembrane region" description="Helical" evidence="18">
    <location>
        <begin position="525"/>
        <end position="547"/>
    </location>
</feature>
<keyword evidence="22" id="KW-1185">Reference proteome</keyword>
<dbReference type="Gene3D" id="3.30.200.20">
    <property type="entry name" value="Phosphorylase Kinase, domain 1"/>
    <property type="match status" value="1"/>
</dbReference>
<dbReference type="FunFam" id="3.80.10.10:FF:000129">
    <property type="entry name" value="Leucine-rich repeat receptor-like kinase"/>
    <property type="match status" value="1"/>
</dbReference>
<evidence type="ECO:0000256" key="9">
    <source>
        <dbReference type="ARBA" id="ARBA00022741"/>
    </source>
</evidence>
<dbReference type="InterPro" id="IPR001245">
    <property type="entry name" value="Ser-Thr/Tyr_kinase_cat_dom"/>
</dbReference>
<reference evidence="21" key="4">
    <citation type="submission" date="2019-03" db="UniProtKB">
        <authorList>
            <consortium name="EnsemblPlants"/>
        </authorList>
    </citation>
    <scope>IDENTIFICATION</scope>
</reference>
<reference evidence="21" key="3">
    <citation type="journal article" date="2017" name="Nature">
        <title>Genome sequence of the progenitor of the wheat D genome Aegilops tauschii.</title>
        <authorList>
            <person name="Luo M.C."/>
            <person name="Gu Y.Q."/>
            <person name="Puiu D."/>
            <person name="Wang H."/>
            <person name="Twardziok S.O."/>
            <person name="Deal K.R."/>
            <person name="Huo N."/>
            <person name="Zhu T."/>
            <person name="Wang L."/>
            <person name="Wang Y."/>
            <person name="McGuire P.E."/>
            <person name="Liu S."/>
            <person name="Long H."/>
            <person name="Ramasamy R.K."/>
            <person name="Rodriguez J.C."/>
            <person name="Van S.L."/>
            <person name="Yuan L."/>
            <person name="Wang Z."/>
            <person name="Xia Z."/>
            <person name="Xiao L."/>
            <person name="Anderson O.D."/>
            <person name="Ouyang S."/>
            <person name="Liang Y."/>
            <person name="Zimin A.V."/>
            <person name="Pertea G."/>
            <person name="Qi P."/>
            <person name="Bennetzen J.L."/>
            <person name="Dai X."/>
            <person name="Dawson M.W."/>
            <person name="Muller H.G."/>
            <person name="Kugler K."/>
            <person name="Rivarola-Duarte L."/>
            <person name="Spannagl M."/>
            <person name="Mayer K.F.X."/>
            <person name="Lu F.H."/>
            <person name="Bevan M.W."/>
            <person name="Leroy P."/>
            <person name="Li P."/>
            <person name="You F.M."/>
            <person name="Sun Q."/>
            <person name="Liu Z."/>
            <person name="Lyons E."/>
            <person name="Wicker T."/>
            <person name="Salzberg S.L."/>
            <person name="Devos K.M."/>
            <person name="Dvorak J."/>
        </authorList>
    </citation>
    <scope>NUCLEOTIDE SEQUENCE [LARGE SCALE GENOMIC DNA]</scope>
    <source>
        <strain evidence="21">cv. AL8/78</strain>
    </source>
</reference>
<evidence type="ECO:0000256" key="4">
    <source>
        <dbReference type="ARBA" id="ARBA00022614"/>
    </source>
</evidence>
<sequence>MEPATAAAACPRLLVSLLLVLSCFVSPELVHGQPDALGFISIDCGIADGPSYPDESTRGLRYVSDAGFVDAGAGANAGINPPYSDRELAARYLTVRHFSGGAARSCYTLRGLSPGGRYLVRSSFYYGNYDALNRLPSFHLYLGVNRWAAVNVTAPDDILIFEAVVVSPADFFQVCLVDIGQGTPFISGLDLRPLRAAMYPEATVNQSLLLLNLRRPAARFALNRYHFWRPASFYKIYRYPFDSYDRIWQSYGDIAAWTNITTTANVDVSKASSFDAPPVVLRSAATPVNGTRLEFSWSPDTSQNNDSSSAAYLLLLYFAELQQLPGNVLRRFDILVDGASWNGSRSYTPKYLSAEVVEQVVVQGSGQHTVSLVATPDAILPPILNAFEIYSLRQMTELATNNGDAKAMMGIRTTYMLKKNWMGDPCAPKAFAWNGLNCSYSSSGPAWITALILSSSLLTGAVDPSFGDLKSLQYLDLSNNSLSGPIPDFLAQMPSLKFLIGNNANICDNGASTCAPNDKQKNRTLIIAIAVPIAVATLLFVAAIIILHRRRIKQDIKSGLIPDTWMANSARLNSPRDRERSNLFENRQFSYKELKLITANFKEEIGRGGFGAVFLGYLENGSPVAVKIRSKTSSQGDREFLSEAQHLSRVHHRNLVSLIGYCKDKKQLALVYEYMHGGDLEDRLRGEVSVATPLSWHRRLKIALDSAHGLEYLHKSCQPPLIHRDVKTKNILLSADLDAKISDFGLTKVFLSEGNIESIADSKMGREYDVNSVWKVTELALQCKEQPSRERPTMTDVVAELKECLELEVSRGMGNYNSVTSGTSNLSATSTDSHNDAQANDLKQQSVLELGQVGDASPTHIGPAPR</sequence>
<dbReference type="SUPFAM" id="SSF52058">
    <property type="entry name" value="L domain-like"/>
    <property type="match status" value="1"/>
</dbReference>
<dbReference type="Pfam" id="PF07714">
    <property type="entry name" value="PK_Tyr_Ser-Thr"/>
    <property type="match status" value="1"/>
</dbReference>
<evidence type="ECO:0000256" key="3">
    <source>
        <dbReference type="ARBA" id="ARBA00022527"/>
    </source>
</evidence>
<keyword evidence="9 16" id="KW-0547">Nucleotide-binding</keyword>
<keyword evidence="6 18" id="KW-0812">Transmembrane</keyword>
<keyword evidence="5" id="KW-0808">Transferase</keyword>